<dbReference type="Proteomes" id="UP001236014">
    <property type="component" value="Chromosome"/>
</dbReference>
<gene>
    <name evidence="1" type="ORF">QRX50_03785</name>
</gene>
<reference evidence="1 2" key="1">
    <citation type="submission" date="2023-06" db="EMBL/GenBank/DDBJ databases">
        <authorList>
            <person name="Oyuntsetseg B."/>
            <person name="Kim S.B."/>
        </authorList>
    </citation>
    <scope>NUCLEOTIDE SEQUENCE [LARGE SCALE GENOMIC DNA]</scope>
    <source>
        <strain evidence="1 2">2-15</strain>
    </source>
</reference>
<organism evidence="1 2">
    <name type="scientific">Amycolatopsis carbonis</name>
    <dbReference type="NCBI Taxonomy" id="715471"/>
    <lineage>
        <taxon>Bacteria</taxon>
        <taxon>Bacillati</taxon>
        <taxon>Actinomycetota</taxon>
        <taxon>Actinomycetes</taxon>
        <taxon>Pseudonocardiales</taxon>
        <taxon>Pseudonocardiaceae</taxon>
        <taxon>Amycolatopsis</taxon>
    </lineage>
</organism>
<dbReference type="KEGG" id="acab:QRX50_03785"/>
<name>A0A9Y2IKD2_9PSEU</name>
<dbReference type="AlphaFoldDB" id="A0A9Y2IKD2"/>
<proteinExistence type="predicted"/>
<dbReference type="EMBL" id="CP127294">
    <property type="protein sequence ID" value="WIX79933.1"/>
    <property type="molecule type" value="Genomic_DNA"/>
</dbReference>
<accession>A0A9Y2IKD2</accession>
<protein>
    <submittedName>
        <fullName evidence="1">Uncharacterized protein</fullName>
    </submittedName>
</protein>
<sequence length="85" mass="9713">MNLDNSLHLDGARAACEVSTNVELYRDRLVHLGFDPAGTDCFVRWLSATGGVRRTHANFARHLEEMLLQSARRARCRGRTRWRSS</sequence>
<dbReference type="RefSeq" id="WP_285970606.1">
    <property type="nucleotide sequence ID" value="NZ_CP127294.1"/>
</dbReference>
<evidence type="ECO:0000313" key="1">
    <source>
        <dbReference type="EMBL" id="WIX79933.1"/>
    </source>
</evidence>
<keyword evidence="2" id="KW-1185">Reference proteome</keyword>
<evidence type="ECO:0000313" key="2">
    <source>
        <dbReference type="Proteomes" id="UP001236014"/>
    </source>
</evidence>